<dbReference type="EMBL" id="VNJK01000001">
    <property type="protein sequence ID" value="TVX91952.1"/>
    <property type="molecule type" value="Genomic_DNA"/>
</dbReference>
<comment type="caution">
    <text evidence="3">The sequence shown here is derived from an EMBL/GenBank/DDBJ whole genome shotgun (WGS) entry which is preliminary data.</text>
</comment>
<protein>
    <submittedName>
        <fullName evidence="3">Tripartite tricarboxylate transporter substrate binding protein</fullName>
    </submittedName>
</protein>
<dbReference type="PIRSF" id="PIRSF017082">
    <property type="entry name" value="YflP"/>
    <property type="match status" value="1"/>
</dbReference>
<proteinExistence type="inferred from homology"/>
<evidence type="ECO:0000256" key="2">
    <source>
        <dbReference type="SAM" id="SignalP"/>
    </source>
</evidence>
<dbReference type="OrthoDB" id="8881899at2"/>
<keyword evidence="4" id="KW-1185">Reference proteome</keyword>
<dbReference type="InterPro" id="IPR005064">
    <property type="entry name" value="BUG"/>
</dbReference>
<evidence type="ECO:0000256" key="1">
    <source>
        <dbReference type="ARBA" id="ARBA00006987"/>
    </source>
</evidence>
<feature type="signal peptide" evidence="2">
    <location>
        <begin position="1"/>
        <end position="24"/>
    </location>
</feature>
<dbReference type="Gene3D" id="3.40.190.10">
    <property type="entry name" value="Periplasmic binding protein-like II"/>
    <property type="match status" value="1"/>
</dbReference>
<evidence type="ECO:0000313" key="3">
    <source>
        <dbReference type="EMBL" id="TVX91952.1"/>
    </source>
</evidence>
<name>A0A559IWE1_9BACL</name>
<evidence type="ECO:0000313" key="4">
    <source>
        <dbReference type="Proteomes" id="UP000318102"/>
    </source>
</evidence>
<dbReference type="Proteomes" id="UP000318102">
    <property type="component" value="Unassembled WGS sequence"/>
</dbReference>
<dbReference type="PANTHER" id="PTHR42928:SF3">
    <property type="entry name" value="UPF0065 PROTEIN YFLP"/>
    <property type="match status" value="1"/>
</dbReference>
<organism evidence="3 4">
    <name type="scientific">Paenibacillus agilis</name>
    <dbReference type="NCBI Taxonomy" id="3020863"/>
    <lineage>
        <taxon>Bacteria</taxon>
        <taxon>Bacillati</taxon>
        <taxon>Bacillota</taxon>
        <taxon>Bacilli</taxon>
        <taxon>Bacillales</taxon>
        <taxon>Paenibacillaceae</taxon>
        <taxon>Paenibacillus</taxon>
    </lineage>
</organism>
<dbReference type="InterPro" id="IPR042100">
    <property type="entry name" value="Bug_dom1"/>
</dbReference>
<dbReference type="RefSeq" id="WP_144986943.1">
    <property type="nucleotide sequence ID" value="NZ_VNJK01000001.1"/>
</dbReference>
<reference evidence="3 4" key="1">
    <citation type="submission" date="2019-07" db="EMBL/GenBank/DDBJ databases">
        <authorList>
            <person name="Kim J."/>
        </authorList>
    </citation>
    <scope>NUCLEOTIDE SEQUENCE [LARGE SCALE GENOMIC DNA]</scope>
    <source>
        <strain evidence="3 4">N4</strain>
    </source>
</reference>
<comment type="similarity">
    <text evidence="1">Belongs to the UPF0065 (bug) family.</text>
</comment>
<dbReference type="PROSITE" id="PS51257">
    <property type="entry name" value="PROKAR_LIPOPROTEIN"/>
    <property type="match status" value="1"/>
</dbReference>
<dbReference type="Pfam" id="PF03401">
    <property type="entry name" value="TctC"/>
    <property type="match status" value="1"/>
</dbReference>
<gene>
    <name evidence="3" type="ORF">FPZ44_02100</name>
</gene>
<dbReference type="PANTHER" id="PTHR42928">
    <property type="entry name" value="TRICARBOXYLATE-BINDING PROTEIN"/>
    <property type="match status" value="1"/>
</dbReference>
<accession>A0A559IWE1</accession>
<feature type="chain" id="PRO_5038799052" evidence="2">
    <location>
        <begin position="25"/>
        <end position="340"/>
    </location>
</feature>
<dbReference type="Gene3D" id="3.40.190.150">
    <property type="entry name" value="Bordetella uptake gene, domain 1"/>
    <property type="match status" value="1"/>
</dbReference>
<dbReference type="AlphaFoldDB" id="A0A559IWE1"/>
<dbReference type="CDD" id="cd07012">
    <property type="entry name" value="PBP2_Bug_TTT"/>
    <property type="match status" value="1"/>
</dbReference>
<sequence length="340" mass="36943">MKMNRNKRFWWVSLIVTVVMLTTAACSPSGSNSSTAKYPDKPFTIVAPSGAGGGLDLTARALSKSLANTKLVEQAILVENRPGGGQAVGLADYITKDKNDPYKLFLPSAPIIINHYKREGTSPYSHKDLTPLAQLTKDYGAIAVPVDSKYKDLPSLIADLKSNPDSVILAGGSAPGSQDHLIAMLPAYKAGIDPKTIKFISYDGGGEALTALLGGTANVLASDISGLSEYIEAGQVRVLGISAPERLPGEFKDIPTYKEQGIDAEFVIWRGLFGQKDMDANHVKYWEEKVKQLSESEEWKKELEANGWENGYKNSADFTAFLGEQEKLIQEILKSLDMLK</sequence>
<keyword evidence="2" id="KW-0732">Signal</keyword>
<dbReference type="SUPFAM" id="SSF53850">
    <property type="entry name" value="Periplasmic binding protein-like II"/>
    <property type="match status" value="1"/>
</dbReference>